<comment type="caution">
    <text evidence="3">The sequence shown here is derived from an EMBL/GenBank/DDBJ whole genome shotgun (WGS) entry which is preliminary data.</text>
</comment>
<gene>
    <name evidence="3" type="ORF">J2S15_003522</name>
</gene>
<dbReference type="InterPro" id="IPR002347">
    <property type="entry name" value="SDR_fam"/>
</dbReference>
<dbReference type="InterPro" id="IPR020904">
    <property type="entry name" value="Sc_DH/Rdtase_CS"/>
</dbReference>
<dbReference type="PRINTS" id="PR00081">
    <property type="entry name" value="GDHRDH"/>
</dbReference>
<keyword evidence="4" id="KW-1185">Reference proteome</keyword>
<dbReference type="Proteomes" id="UP001230220">
    <property type="component" value="Unassembled WGS sequence"/>
</dbReference>
<dbReference type="PROSITE" id="PS00061">
    <property type="entry name" value="ADH_SHORT"/>
    <property type="match status" value="1"/>
</dbReference>
<sequence length="253" mass="28668">MKRYTVITGASSGIGYASAIKFAQRGDNVILVARRESRLEELQEEILQINPNIDCIYFALDLSIMENCYKLYNQLADYDIKTWINNAGFGVYGKQDELPLDKLQDMLHLNIEAVSILSTLFIRDYKNKDDTQLINVSSAGGYTIVQGAVAYCATKFFVSSFSEGLAMELDNEGAKMKVKVLAPFLTKTEFAEVANNDQDFKYEDKYEKFHTSEEVAQFLIDLYESDNCLGIVSREDFAFTLCDYQFKHSGPSK</sequence>
<dbReference type="SUPFAM" id="SSF51735">
    <property type="entry name" value="NAD(P)-binding Rossmann-fold domains"/>
    <property type="match status" value="1"/>
</dbReference>
<comment type="similarity">
    <text evidence="1">Belongs to the short-chain dehydrogenases/reductases (SDR) family.</text>
</comment>
<accession>A0ABU0E783</accession>
<evidence type="ECO:0000313" key="4">
    <source>
        <dbReference type="Proteomes" id="UP001230220"/>
    </source>
</evidence>
<dbReference type="EMBL" id="JAUSUR010000008">
    <property type="protein sequence ID" value="MDQ0362761.1"/>
    <property type="molecule type" value="Genomic_DNA"/>
</dbReference>
<dbReference type="Gene3D" id="3.40.50.720">
    <property type="entry name" value="NAD(P)-binding Rossmann-like Domain"/>
    <property type="match status" value="1"/>
</dbReference>
<proteinExistence type="inferred from homology"/>
<name>A0ABU0E783_9FIRM</name>
<organism evidence="3 4">
    <name type="scientific">Breznakia pachnodae</name>
    <dbReference type="NCBI Taxonomy" id="265178"/>
    <lineage>
        <taxon>Bacteria</taxon>
        <taxon>Bacillati</taxon>
        <taxon>Bacillota</taxon>
        <taxon>Erysipelotrichia</taxon>
        <taxon>Erysipelotrichales</taxon>
        <taxon>Erysipelotrichaceae</taxon>
        <taxon>Breznakia</taxon>
    </lineage>
</organism>
<protein>
    <submittedName>
        <fullName evidence="3">Short-subunit dehydrogenase</fullName>
    </submittedName>
</protein>
<dbReference type="RefSeq" id="WP_307410740.1">
    <property type="nucleotide sequence ID" value="NZ_JAUSUR010000008.1"/>
</dbReference>
<dbReference type="PANTHER" id="PTHR42901:SF1">
    <property type="entry name" value="ALCOHOL DEHYDROGENASE"/>
    <property type="match status" value="1"/>
</dbReference>
<dbReference type="CDD" id="cd05233">
    <property type="entry name" value="SDR_c"/>
    <property type="match status" value="1"/>
</dbReference>
<evidence type="ECO:0000313" key="3">
    <source>
        <dbReference type="EMBL" id="MDQ0362761.1"/>
    </source>
</evidence>
<dbReference type="PANTHER" id="PTHR42901">
    <property type="entry name" value="ALCOHOL DEHYDROGENASE"/>
    <property type="match status" value="1"/>
</dbReference>
<reference evidence="3 4" key="1">
    <citation type="submission" date="2023-07" db="EMBL/GenBank/DDBJ databases">
        <title>Genomic Encyclopedia of Type Strains, Phase IV (KMG-IV): sequencing the most valuable type-strain genomes for metagenomic binning, comparative biology and taxonomic classification.</title>
        <authorList>
            <person name="Goeker M."/>
        </authorList>
    </citation>
    <scope>NUCLEOTIDE SEQUENCE [LARGE SCALE GENOMIC DNA]</scope>
    <source>
        <strain evidence="3 4">DSM 16784</strain>
    </source>
</reference>
<dbReference type="Pfam" id="PF00106">
    <property type="entry name" value="adh_short"/>
    <property type="match status" value="1"/>
</dbReference>
<evidence type="ECO:0000256" key="2">
    <source>
        <dbReference type="ARBA" id="ARBA00023002"/>
    </source>
</evidence>
<evidence type="ECO:0000256" key="1">
    <source>
        <dbReference type="ARBA" id="ARBA00006484"/>
    </source>
</evidence>
<dbReference type="InterPro" id="IPR036291">
    <property type="entry name" value="NAD(P)-bd_dom_sf"/>
</dbReference>
<keyword evidence="2" id="KW-0560">Oxidoreductase</keyword>